<protein>
    <submittedName>
        <fullName evidence="1">Uncharacterized protein</fullName>
    </submittedName>
</protein>
<proteinExistence type="predicted"/>
<sequence>MQTPRPDQAARTALSILNKALAACKRTGADKSPDEMLYRHRRVAKSEVRFVLRLSCSADVGP</sequence>
<reference evidence="1 2" key="1">
    <citation type="submission" date="2017-10" db="EMBL/GenBank/DDBJ databases">
        <authorList>
            <person name="Regsiter A."/>
            <person name="William W."/>
        </authorList>
    </citation>
    <scope>NUCLEOTIDE SEQUENCE [LARGE SCALE GENOMIC DNA]</scope>
    <source>
        <strain evidence="1 2">CFBP6991</strain>
    </source>
</reference>
<dbReference type="AlphaFoldDB" id="A0A7Z7IWP4"/>
<gene>
    <name evidence="1" type="ORF">XFF6991_120001</name>
</gene>
<dbReference type="EMBL" id="OCZC01000019">
    <property type="protein sequence ID" value="SOO22134.1"/>
    <property type="molecule type" value="Genomic_DNA"/>
</dbReference>
<dbReference type="Proteomes" id="UP000234345">
    <property type="component" value="Unassembled WGS sequence"/>
</dbReference>
<comment type="caution">
    <text evidence="1">The sequence shown here is derived from an EMBL/GenBank/DDBJ whole genome shotgun (WGS) entry which is preliminary data.</text>
</comment>
<organism evidence="1 2">
    <name type="scientific">Xanthomonas campestris pv. phaseoli</name>
    <dbReference type="NCBI Taxonomy" id="317013"/>
    <lineage>
        <taxon>Bacteria</taxon>
        <taxon>Pseudomonadati</taxon>
        <taxon>Pseudomonadota</taxon>
        <taxon>Gammaproteobacteria</taxon>
        <taxon>Lysobacterales</taxon>
        <taxon>Lysobacteraceae</taxon>
        <taxon>Xanthomonas</taxon>
    </lineage>
</organism>
<evidence type="ECO:0000313" key="2">
    <source>
        <dbReference type="Proteomes" id="UP000234345"/>
    </source>
</evidence>
<accession>A0A7Z7IWP4</accession>
<evidence type="ECO:0000313" key="1">
    <source>
        <dbReference type="EMBL" id="SOO22134.1"/>
    </source>
</evidence>
<name>A0A7Z7IWP4_XANCH</name>